<evidence type="ECO:0000256" key="3">
    <source>
        <dbReference type="ARBA" id="ARBA00022692"/>
    </source>
</evidence>
<dbReference type="OrthoDB" id="3209118at2"/>
<feature type="transmembrane region" description="Helical" evidence="7">
    <location>
        <begin position="127"/>
        <end position="148"/>
    </location>
</feature>
<keyword evidence="3 7" id="KW-0812">Transmembrane</keyword>
<evidence type="ECO:0000256" key="4">
    <source>
        <dbReference type="ARBA" id="ARBA00022989"/>
    </source>
</evidence>
<dbReference type="Pfam" id="PF03631">
    <property type="entry name" value="Virul_fac_BrkB"/>
    <property type="match status" value="1"/>
</dbReference>
<keyword evidence="5 7" id="KW-0472">Membrane</keyword>
<dbReference type="Proteomes" id="UP000326546">
    <property type="component" value="Chromosome"/>
</dbReference>
<feature type="transmembrane region" description="Helical" evidence="7">
    <location>
        <begin position="272"/>
        <end position="293"/>
    </location>
</feature>
<evidence type="ECO:0000256" key="5">
    <source>
        <dbReference type="ARBA" id="ARBA00023136"/>
    </source>
</evidence>
<keyword evidence="9" id="KW-1185">Reference proteome</keyword>
<protein>
    <submittedName>
        <fullName evidence="8">YihY/virulence factor BrkB family protein</fullName>
    </submittedName>
</protein>
<feature type="compositionally biased region" description="Basic and acidic residues" evidence="6">
    <location>
        <begin position="341"/>
        <end position="352"/>
    </location>
</feature>
<evidence type="ECO:0000256" key="2">
    <source>
        <dbReference type="ARBA" id="ARBA00022475"/>
    </source>
</evidence>
<sequence>MIRVASGPTKKERLRSLLAPIPGAVPAARLLAETASLAFRYRATGLAAEAAFFLLLSLPPLLLGLVAGAGFASRWLGEETLTQVQEGVEAWSLTFLTPATVDEVIMPTLAQTLTAGRADVLSVSFVVALWSGSRALNTLLEAIAIMYGQGGDRGPVRARVLSLSTYLLAILVMGLTLPLLLIGPGYLRTWLPSQVEPLVGLYWPLVAVVGIISLTGLFHVATPDRSPYFRDLPGALLAVVIWVVGSTLIRVWAEFAVGGVSVFGPLTVPIVLMIYLYFLALAVLIGAALNAAIRRLWPPPEYRGPRARVSAWREERRARGESVEPRDGAHVWTGGEDDGADLGRQDGDPSPP</sequence>
<proteinExistence type="predicted"/>
<keyword evidence="4 7" id="KW-1133">Transmembrane helix</keyword>
<keyword evidence="2" id="KW-1003">Cell membrane</keyword>
<evidence type="ECO:0000256" key="7">
    <source>
        <dbReference type="SAM" id="Phobius"/>
    </source>
</evidence>
<reference evidence="8 9" key="1">
    <citation type="submission" date="2019-09" db="EMBL/GenBank/DDBJ databases">
        <title>Serinicoccus pratensis sp. nov., isolated from meadow soil.</title>
        <authorList>
            <person name="Zhang W."/>
        </authorList>
    </citation>
    <scope>NUCLEOTIDE SEQUENCE [LARGE SCALE GENOMIC DNA]</scope>
    <source>
        <strain evidence="8 9">W204</strain>
    </source>
</reference>
<evidence type="ECO:0000256" key="6">
    <source>
        <dbReference type="SAM" id="MobiDB-lite"/>
    </source>
</evidence>
<evidence type="ECO:0000313" key="9">
    <source>
        <dbReference type="Proteomes" id="UP000326546"/>
    </source>
</evidence>
<feature type="region of interest" description="Disordered" evidence="6">
    <location>
        <begin position="309"/>
        <end position="352"/>
    </location>
</feature>
<dbReference type="PANTHER" id="PTHR30213">
    <property type="entry name" value="INNER MEMBRANE PROTEIN YHJD"/>
    <property type="match status" value="1"/>
</dbReference>
<feature type="transmembrane region" description="Helical" evidence="7">
    <location>
        <begin position="160"/>
        <end position="181"/>
    </location>
</feature>
<dbReference type="EMBL" id="CP044427">
    <property type="protein sequence ID" value="QFG68398.1"/>
    <property type="molecule type" value="Genomic_DNA"/>
</dbReference>
<feature type="transmembrane region" description="Helical" evidence="7">
    <location>
        <begin position="232"/>
        <end position="252"/>
    </location>
</feature>
<evidence type="ECO:0000313" key="8">
    <source>
        <dbReference type="EMBL" id="QFG68398.1"/>
    </source>
</evidence>
<dbReference type="AlphaFoldDB" id="A0A5J6V3W6"/>
<organism evidence="8 9">
    <name type="scientific">Ornithinimicrobium pratense</name>
    <dbReference type="NCBI Taxonomy" id="2593973"/>
    <lineage>
        <taxon>Bacteria</taxon>
        <taxon>Bacillati</taxon>
        <taxon>Actinomycetota</taxon>
        <taxon>Actinomycetes</taxon>
        <taxon>Micrococcales</taxon>
        <taxon>Ornithinimicrobiaceae</taxon>
        <taxon>Ornithinimicrobium</taxon>
    </lineage>
</organism>
<dbReference type="GO" id="GO:0005886">
    <property type="term" value="C:plasma membrane"/>
    <property type="evidence" value="ECO:0007669"/>
    <property type="project" value="UniProtKB-SubCell"/>
</dbReference>
<name>A0A5J6V3W6_9MICO</name>
<gene>
    <name evidence="8" type="ORF">FY030_06415</name>
</gene>
<accession>A0A5J6V3W6</accession>
<comment type="subcellular location">
    <subcellularLocation>
        <location evidence="1">Cell membrane</location>
        <topology evidence="1">Multi-pass membrane protein</topology>
    </subcellularLocation>
</comment>
<dbReference type="PANTHER" id="PTHR30213:SF0">
    <property type="entry name" value="UPF0761 MEMBRANE PROTEIN YIHY"/>
    <property type="match status" value="1"/>
</dbReference>
<feature type="transmembrane region" description="Helical" evidence="7">
    <location>
        <begin position="50"/>
        <end position="72"/>
    </location>
</feature>
<dbReference type="KEGG" id="serw:FY030_06415"/>
<feature type="transmembrane region" description="Helical" evidence="7">
    <location>
        <begin position="201"/>
        <end position="220"/>
    </location>
</feature>
<feature type="compositionally biased region" description="Basic and acidic residues" evidence="6">
    <location>
        <begin position="311"/>
        <end position="329"/>
    </location>
</feature>
<evidence type="ECO:0000256" key="1">
    <source>
        <dbReference type="ARBA" id="ARBA00004651"/>
    </source>
</evidence>
<dbReference type="InterPro" id="IPR017039">
    <property type="entry name" value="Virul_fac_BrkB"/>
</dbReference>